<evidence type="ECO:0000259" key="2">
    <source>
        <dbReference type="Pfam" id="PF20736"/>
    </source>
</evidence>
<feature type="domain" description="Non-reducing end beta-L-arabinofuranosidase-like GH127 middle" evidence="2">
    <location>
        <begin position="431"/>
        <end position="525"/>
    </location>
</feature>
<dbReference type="InterPro" id="IPR049174">
    <property type="entry name" value="Beta-AFase-like"/>
</dbReference>
<dbReference type="KEGG" id="ppsc:EHS13_11405"/>
<dbReference type="InterPro" id="IPR012878">
    <property type="entry name" value="Beta-AFase-like_GH127_cat"/>
</dbReference>
<keyword evidence="4" id="KW-0378">Hydrolase</keyword>
<dbReference type="InterPro" id="IPR049046">
    <property type="entry name" value="Beta-AFase-like_GH127_middle"/>
</dbReference>
<dbReference type="InterPro" id="IPR008928">
    <property type="entry name" value="6-hairpin_glycosidase_sf"/>
</dbReference>
<evidence type="ECO:0000313" key="5">
    <source>
        <dbReference type="Proteomes" id="UP000426246"/>
    </source>
</evidence>
<dbReference type="RefSeq" id="WP_155700483.1">
    <property type="nucleotide sequence ID" value="NZ_CP034235.1"/>
</dbReference>
<dbReference type="PANTHER" id="PTHR43465">
    <property type="entry name" value="DUF1680 DOMAIN PROTEIN (AFU_ORTHOLOGUE AFUA_1G08910)"/>
    <property type="match status" value="1"/>
</dbReference>
<dbReference type="GO" id="GO:0005975">
    <property type="term" value="P:carbohydrate metabolic process"/>
    <property type="evidence" value="ECO:0007669"/>
    <property type="project" value="InterPro"/>
</dbReference>
<sequence>MTNYNSDRVLKTTYKYQKVSNIPVSNVKISDKFWAPKLKVLREVSIKDILDKFESDGAFRNFDFVREGKGGYHCGEPWFDGLIYETIRGVADILAVDYDAETDQRVDEIIEKVAQAQDAVGDGYINTYTLLDRPNQRWGDNGGNLRWQHDVYNAGCLVEAGVHHYKATGKISLLEVAVKFANHMSELMGPSPKRNIVPAHSLPEEALLKLYQLAMDEPKLAEKLSSPFIASEYLDLVKFWIENRGNHEGRPSWEAYSQDHKPLMEQDEAVGHAVRATLLYTGLTSLYLTTGEKKYVEKAKELWNNISYQKSHISGGIGAVHLEEKFGEAYELPDNGYLETCAAVGMGYFSWNLFLASGESKYIDTLENILYNILLAGRSMNGHKYSYENPLVSNGAHNRWEWHNCPCCPPMLVKMLPELASFIYAFDHEGVFVNLYVEGEAEVTIGDVKVHLLQKTTYPWDGSVGIVVSPAQAASFKVRTRVPEWCDNYSIKVNGDSINYTTINGYAVIDREWKSGDVIQLDLVMPVMLIEAHPYVKSHVNKVAIKRGPMLYCLESMDNEKYVIKRGAAQYTRESLDKEGTKSKLPVAPAFELEYLDDFFDGAVIIRTKDVEDNDITAIPYPYWNNRSRGSMTVWLQLERPIDLLGWENRLYRKVKPHITDK</sequence>
<evidence type="ECO:0000313" key="4">
    <source>
        <dbReference type="EMBL" id="QGQ95446.1"/>
    </source>
</evidence>
<reference evidence="5" key="1">
    <citation type="submission" date="2018-11" db="EMBL/GenBank/DDBJ databases">
        <title>Complete genome sequence of Paenibacillus sp. ML311-T8.</title>
        <authorList>
            <person name="Nam Y.-D."/>
            <person name="Kang J."/>
            <person name="Chung W.-H."/>
            <person name="Park Y.S."/>
        </authorList>
    </citation>
    <scope>NUCLEOTIDE SEQUENCE [LARGE SCALE GENOMIC DNA]</scope>
    <source>
        <strain evidence="5">ML311-T8</strain>
    </source>
</reference>
<dbReference type="SUPFAM" id="SSF48208">
    <property type="entry name" value="Six-hairpin glycosidases"/>
    <property type="match status" value="1"/>
</dbReference>
<name>A0A6B8RJ81_9BACL</name>
<dbReference type="GO" id="GO:0016787">
    <property type="term" value="F:hydrolase activity"/>
    <property type="evidence" value="ECO:0007669"/>
    <property type="project" value="UniProtKB-KW"/>
</dbReference>
<dbReference type="PANTHER" id="PTHR43465:SF2">
    <property type="entry name" value="DUF1680 DOMAIN PROTEIN (AFU_ORTHOLOGUE AFUA_1G08910)"/>
    <property type="match status" value="1"/>
</dbReference>
<protein>
    <submittedName>
        <fullName evidence="4">Glycoside hydrolase family 127 protein</fullName>
    </submittedName>
</protein>
<dbReference type="AlphaFoldDB" id="A0A6B8RJ81"/>
<keyword evidence="5" id="KW-1185">Reference proteome</keyword>
<dbReference type="InterPro" id="IPR049049">
    <property type="entry name" value="Beta-AFase-like_GH127_C"/>
</dbReference>
<dbReference type="Pfam" id="PF20737">
    <property type="entry name" value="Glyco_hydro127C"/>
    <property type="match status" value="1"/>
</dbReference>
<accession>A0A6B8RJ81</accession>
<organism evidence="4 5">
    <name type="scientific">Paenibacillus psychroresistens</name>
    <dbReference type="NCBI Taxonomy" id="1778678"/>
    <lineage>
        <taxon>Bacteria</taxon>
        <taxon>Bacillati</taxon>
        <taxon>Bacillota</taxon>
        <taxon>Bacilli</taxon>
        <taxon>Bacillales</taxon>
        <taxon>Paenibacillaceae</taxon>
        <taxon>Paenibacillus</taxon>
    </lineage>
</organism>
<gene>
    <name evidence="4" type="ORF">EHS13_11405</name>
</gene>
<evidence type="ECO:0000259" key="3">
    <source>
        <dbReference type="Pfam" id="PF20737"/>
    </source>
</evidence>
<feature type="domain" description="Non-reducing end beta-L-arabinofuranosidase-like GH127 catalytic" evidence="1">
    <location>
        <begin position="26"/>
        <end position="419"/>
    </location>
</feature>
<evidence type="ECO:0000259" key="1">
    <source>
        <dbReference type="Pfam" id="PF07944"/>
    </source>
</evidence>
<dbReference type="Pfam" id="PF07944">
    <property type="entry name" value="Beta-AFase-like_GH127_cat"/>
    <property type="match status" value="1"/>
</dbReference>
<dbReference type="EMBL" id="CP034235">
    <property type="protein sequence ID" value="QGQ95446.1"/>
    <property type="molecule type" value="Genomic_DNA"/>
</dbReference>
<dbReference type="Pfam" id="PF20736">
    <property type="entry name" value="Glyco_hydro127M"/>
    <property type="match status" value="1"/>
</dbReference>
<feature type="domain" description="Non-reducing end beta-L-arabinofuranosidase-like GH127 C-terminal" evidence="3">
    <location>
        <begin position="527"/>
        <end position="637"/>
    </location>
</feature>
<proteinExistence type="predicted"/>
<dbReference type="Proteomes" id="UP000426246">
    <property type="component" value="Chromosome"/>
</dbReference>
<dbReference type="OrthoDB" id="9757939at2"/>